<dbReference type="AlphaFoldDB" id="A0A2T5F0U2"/>
<organism evidence="1 2">
    <name type="scientific">Vibrio splendidus</name>
    <dbReference type="NCBI Taxonomy" id="29497"/>
    <lineage>
        <taxon>Bacteria</taxon>
        <taxon>Pseudomonadati</taxon>
        <taxon>Pseudomonadota</taxon>
        <taxon>Gammaproteobacteria</taxon>
        <taxon>Vibrionales</taxon>
        <taxon>Vibrionaceae</taxon>
        <taxon>Vibrio</taxon>
    </lineage>
</organism>
<dbReference type="RefSeq" id="WP_108187168.1">
    <property type="nucleotide sequence ID" value="NZ_PIFK01000003.1"/>
</dbReference>
<dbReference type="Proteomes" id="UP000244197">
    <property type="component" value="Unassembled WGS sequence"/>
</dbReference>
<evidence type="ECO:0000313" key="1">
    <source>
        <dbReference type="EMBL" id="PTP39372.1"/>
    </source>
</evidence>
<proteinExistence type="predicted"/>
<gene>
    <name evidence="1" type="ORF">CWO07_02055</name>
</gene>
<dbReference type="EMBL" id="PIFK01000003">
    <property type="protein sequence ID" value="PTP39372.1"/>
    <property type="molecule type" value="Genomic_DNA"/>
</dbReference>
<name>A0A2T5F0U2_VIBSP</name>
<sequence>MTKKTSYEDSLPVLARKAIEKSDPNQYIAIQPDLMSKLVANKVFFNAMTLLMQLKPEQRIQYVTLEELEHKETFLKLGLIKKTKKVGADKFVVPKQSAFCGIETNNY</sequence>
<protein>
    <submittedName>
        <fullName evidence="1">Uncharacterized protein</fullName>
    </submittedName>
</protein>
<accession>A0A2T5F0U2</accession>
<reference evidence="1 2" key="1">
    <citation type="submission" date="2017-11" db="EMBL/GenBank/DDBJ databases">
        <title>Population delineation of vibrios coincides with oyster pathogenicity.</title>
        <authorList>
            <person name="Bruto M."/>
            <person name="Labreuche Y."/>
            <person name="James A."/>
            <person name="Piel D."/>
            <person name="Chenivesse S."/>
            <person name="Petton B."/>
            <person name="Polz M.F."/>
            <person name="Le Roux F."/>
        </authorList>
    </citation>
    <scope>NUCLEOTIDE SEQUENCE [LARGE SCALE GENOMIC DNA]</scope>
    <source>
        <strain evidence="1 2">FF_144</strain>
    </source>
</reference>
<comment type="caution">
    <text evidence="1">The sequence shown here is derived from an EMBL/GenBank/DDBJ whole genome shotgun (WGS) entry which is preliminary data.</text>
</comment>
<evidence type="ECO:0000313" key="2">
    <source>
        <dbReference type="Proteomes" id="UP000244197"/>
    </source>
</evidence>